<accession>A0A502CKZ3</accession>
<dbReference type="Proteomes" id="UP000318413">
    <property type="component" value="Unassembled WGS sequence"/>
</dbReference>
<comment type="caution">
    <text evidence="3">The sequence shown here is derived from an EMBL/GenBank/DDBJ whole genome shotgun (WGS) entry which is preliminary data.</text>
</comment>
<reference evidence="3 4" key="1">
    <citation type="journal article" date="2019" name="Environ. Microbiol.">
        <title>Species interactions and distinct microbial communities in high Arctic permafrost affected cryosols are associated with the CH4 and CO2 gas fluxes.</title>
        <authorList>
            <person name="Altshuler I."/>
            <person name="Hamel J."/>
            <person name="Turney S."/>
            <person name="Magnuson E."/>
            <person name="Levesque R."/>
            <person name="Greer C."/>
            <person name="Whyte L.G."/>
        </authorList>
    </citation>
    <scope>NUCLEOTIDE SEQUENCE [LARGE SCALE GENOMIC DNA]</scope>
    <source>
        <strain evidence="3 4">S5.1</strain>
    </source>
</reference>
<evidence type="ECO:0000313" key="4">
    <source>
        <dbReference type="Proteomes" id="UP000318413"/>
    </source>
</evidence>
<evidence type="ECO:0000256" key="1">
    <source>
        <dbReference type="SAM" id="MobiDB-lite"/>
    </source>
</evidence>
<feature type="region of interest" description="Disordered" evidence="1">
    <location>
        <begin position="66"/>
        <end position="103"/>
    </location>
</feature>
<dbReference type="OrthoDB" id="9807941at2"/>
<keyword evidence="2" id="KW-0812">Transmembrane</keyword>
<dbReference type="RefSeq" id="WP_140868809.1">
    <property type="nucleotide sequence ID" value="NZ_RCZK01000003.1"/>
</dbReference>
<dbReference type="AlphaFoldDB" id="A0A502CKZ3"/>
<protein>
    <submittedName>
        <fullName evidence="3">Uncharacterized protein</fullName>
    </submittedName>
</protein>
<proteinExistence type="predicted"/>
<evidence type="ECO:0000313" key="3">
    <source>
        <dbReference type="EMBL" id="TPG13588.1"/>
    </source>
</evidence>
<organism evidence="3 4">
    <name type="scientific">Sphingomonas oligophenolica</name>
    <dbReference type="NCBI Taxonomy" id="301154"/>
    <lineage>
        <taxon>Bacteria</taxon>
        <taxon>Pseudomonadati</taxon>
        <taxon>Pseudomonadota</taxon>
        <taxon>Alphaproteobacteria</taxon>
        <taxon>Sphingomonadales</taxon>
        <taxon>Sphingomonadaceae</taxon>
        <taxon>Sphingomonas</taxon>
    </lineage>
</organism>
<keyword evidence="2" id="KW-0472">Membrane</keyword>
<keyword evidence="2" id="KW-1133">Transmembrane helix</keyword>
<keyword evidence="4" id="KW-1185">Reference proteome</keyword>
<sequence>MNDNTPMTSASGASLIPDGISALTTAHFAIMAIFAAFVVFGIIWGIRLRHARRQANRTIVADNADIAHRRDADHQPTTPAAAPPPETDEALPSDPAPLANEPIPAAAPFEASPAIDETVPHPTPAPDTTIPAAAIPAATMSANAIPVTTLKGLGPKVAARLAELGITDARQLAALDDHEAAALDAQLGAFAGRMARDRWIDQARLLAAGDTEGYKATFGNL</sequence>
<name>A0A502CKZ3_9SPHN</name>
<dbReference type="Gene3D" id="1.10.150.20">
    <property type="entry name" value="5' to 3' exonuclease, C-terminal subdomain"/>
    <property type="match status" value="1"/>
</dbReference>
<gene>
    <name evidence="3" type="ORF">EAH84_05215</name>
</gene>
<dbReference type="EMBL" id="RCZK01000003">
    <property type="protein sequence ID" value="TPG13588.1"/>
    <property type="molecule type" value="Genomic_DNA"/>
</dbReference>
<evidence type="ECO:0000256" key="2">
    <source>
        <dbReference type="SAM" id="Phobius"/>
    </source>
</evidence>
<feature type="transmembrane region" description="Helical" evidence="2">
    <location>
        <begin position="20"/>
        <end position="46"/>
    </location>
</feature>